<dbReference type="PATRIC" id="fig|1329909.3.peg.2978"/>
<keyword evidence="4" id="KW-1185">Reference proteome</keyword>
<protein>
    <submittedName>
        <fullName evidence="3">Molecular chaperone DnaJ</fullName>
    </submittedName>
</protein>
<dbReference type="AlphaFoldDB" id="T0GSI6"/>
<comment type="caution">
    <text evidence="3">The sequence shown here is derived from an EMBL/GenBank/DDBJ whole genome shotgun (WGS) entry which is preliminary data.</text>
</comment>
<dbReference type="Gene3D" id="1.10.287.110">
    <property type="entry name" value="DnaJ domain"/>
    <property type="match status" value="1"/>
</dbReference>
<organism evidence="3 4">
    <name type="scientific">Sphingobium quisquiliarum P25</name>
    <dbReference type="NCBI Taxonomy" id="1329909"/>
    <lineage>
        <taxon>Bacteria</taxon>
        <taxon>Pseudomonadati</taxon>
        <taxon>Pseudomonadota</taxon>
        <taxon>Alphaproteobacteria</taxon>
        <taxon>Sphingomonadales</taxon>
        <taxon>Sphingomonadaceae</taxon>
        <taxon>Sphingobium</taxon>
    </lineage>
</organism>
<evidence type="ECO:0000256" key="1">
    <source>
        <dbReference type="SAM" id="MobiDB-lite"/>
    </source>
</evidence>
<dbReference type="InterPro" id="IPR036869">
    <property type="entry name" value="J_dom_sf"/>
</dbReference>
<name>T0GSI6_9SPHN</name>
<proteinExistence type="predicted"/>
<reference evidence="3 4" key="1">
    <citation type="journal article" date="2013" name="Genome Announc.">
        <title>Draft Genome Sequence of Sphingobium quisquiliarum Strain P25T, a Novel Hexachlorocyclohexane (HCH)-Degrading Bacterium Isolated from an HCH Dumpsite.</title>
        <authorList>
            <person name="Kumar Singh A."/>
            <person name="Sangwan N."/>
            <person name="Sharma A."/>
            <person name="Gupta V."/>
            <person name="Khurana J.P."/>
            <person name="Lal R."/>
        </authorList>
    </citation>
    <scope>NUCLEOTIDE SEQUENCE [LARGE SCALE GENOMIC DNA]</scope>
    <source>
        <strain evidence="3 4">P25</strain>
    </source>
</reference>
<dbReference type="InterPro" id="IPR001623">
    <property type="entry name" value="DnaJ_domain"/>
</dbReference>
<dbReference type="SUPFAM" id="SSF46565">
    <property type="entry name" value="Chaperone J-domain"/>
    <property type="match status" value="1"/>
</dbReference>
<dbReference type="PROSITE" id="PS50076">
    <property type="entry name" value="DNAJ_2"/>
    <property type="match status" value="1"/>
</dbReference>
<feature type="region of interest" description="Disordered" evidence="1">
    <location>
        <begin position="19"/>
        <end position="47"/>
    </location>
</feature>
<evidence type="ECO:0000313" key="4">
    <source>
        <dbReference type="Proteomes" id="UP000015525"/>
    </source>
</evidence>
<accession>T0GSI6</accession>
<dbReference type="Pfam" id="PF00226">
    <property type="entry name" value="DnaJ"/>
    <property type="match status" value="1"/>
</dbReference>
<dbReference type="CDD" id="cd06257">
    <property type="entry name" value="DnaJ"/>
    <property type="match status" value="1"/>
</dbReference>
<sequence length="205" mass="23288">MASDPFSTRRFNRFHGRVESDRPCAVEGCPEPGEFRAPPLEGSRSSQEGPRWRWLCLDHVRAFNQGYNFFTGMSPEEIAAAQRPYAGWERETRAFSSNAASPPPRWSDFQDPLDAIGAKFKERVAKARADNQMRQDGKFLSNEDRKALSVMCLPIDADRKALRQRYTELLRRYHPDHNGGDRSHESALQGVIEAYGLLRKAAAFA</sequence>
<dbReference type="Proteomes" id="UP000015525">
    <property type="component" value="Unassembled WGS sequence"/>
</dbReference>
<evidence type="ECO:0000259" key="2">
    <source>
        <dbReference type="PROSITE" id="PS50076"/>
    </source>
</evidence>
<dbReference type="EMBL" id="ATHO01000140">
    <property type="protein sequence ID" value="EQB02923.1"/>
    <property type="molecule type" value="Genomic_DNA"/>
</dbReference>
<dbReference type="SMART" id="SM00271">
    <property type="entry name" value="DnaJ"/>
    <property type="match status" value="1"/>
</dbReference>
<gene>
    <name evidence="3" type="ORF">L288_15485</name>
</gene>
<feature type="domain" description="J" evidence="2">
    <location>
        <begin position="146"/>
        <end position="203"/>
    </location>
</feature>
<evidence type="ECO:0000313" key="3">
    <source>
        <dbReference type="EMBL" id="EQB02923.1"/>
    </source>
</evidence>
<dbReference type="RefSeq" id="WP_021239155.1">
    <property type="nucleotide sequence ID" value="NZ_ATHO01000140.1"/>
</dbReference>